<name>A0A6C0IL32_9ZZZZ</name>
<dbReference type="CDD" id="cd00198">
    <property type="entry name" value="vWFA"/>
    <property type="match status" value="1"/>
</dbReference>
<reference evidence="3" key="1">
    <citation type="journal article" date="2020" name="Nature">
        <title>Giant virus diversity and host interactions through global metagenomics.</title>
        <authorList>
            <person name="Schulz F."/>
            <person name="Roux S."/>
            <person name="Paez-Espino D."/>
            <person name="Jungbluth S."/>
            <person name="Walsh D.A."/>
            <person name="Denef V.J."/>
            <person name="McMahon K.D."/>
            <person name="Konstantinidis K.T."/>
            <person name="Eloe-Fadrosh E.A."/>
            <person name="Kyrpides N.C."/>
            <person name="Woyke T."/>
        </authorList>
    </citation>
    <scope>NUCLEOTIDE SEQUENCE</scope>
    <source>
        <strain evidence="3">GVMAG-M-3300024258-14</strain>
    </source>
</reference>
<feature type="domain" description="DUF7788" evidence="2">
    <location>
        <begin position="374"/>
        <end position="557"/>
    </location>
</feature>
<evidence type="ECO:0000313" key="3">
    <source>
        <dbReference type="EMBL" id="QHT93904.1"/>
    </source>
</evidence>
<accession>A0A6C0IL32</accession>
<dbReference type="Gene3D" id="3.40.50.410">
    <property type="entry name" value="von Willebrand factor, type A domain"/>
    <property type="match status" value="1"/>
</dbReference>
<dbReference type="InterPro" id="IPR056690">
    <property type="entry name" value="DUF7788"/>
</dbReference>
<dbReference type="Pfam" id="PF11443">
    <property type="entry name" value="DUF2828"/>
    <property type="match status" value="1"/>
</dbReference>
<dbReference type="AlphaFoldDB" id="A0A6C0IL32"/>
<evidence type="ECO:0008006" key="4">
    <source>
        <dbReference type="Google" id="ProtNLM"/>
    </source>
</evidence>
<dbReference type="PANTHER" id="PTHR31373">
    <property type="entry name" value="OS06G0652100 PROTEIN"/>
    <property type="match status" value="1"/>
</dbReference>
<dbReference type="EMBL" id="MN740211">
    <property type="protein sequence ID" value="QHT93904.1"/>
    <property type="molecule type" value="Genomic_DNA"/>
</dbReference>
<organism evidence="3">
    <name type="scientific">viral metagenome</name>
    <dbReference type="NCBI Taxonomy" id="1070528"/>
    <lineage>
        <taxon>unclassified sequences</taxon>
        <taxon>metagenomes</taxon>
        <taxon>organismal metagenomes</taxon>
    </lineage>
</organism>
<dbReference type="InterPro" id="IPR036465">
    <property type="entry name" value="vWFA_dom_sf"/>
</dbReference>
<evidence type="ECO:0000259" key="2">
    <source>
        <dbReference type="Pfam" id="PF25043"/>
    </source>
</evidence>
<sequence length="588" mass="68812">MSSLIKALDSKKVGENGTYEYTWAANSSSIEEKIVQINFQLVRNQHCNSLLIPNLFLLLNHLRDLYDIDDVTIDDTTIDFKKYITIIYKMIGYTRDIIAGKGEYELTFMMIRYFYSFFPELAIEFIPTLVQMENKEHSYGSWKDLKYLCNHCKNSYKTDTRAKYGMYDEIIEKCCNLYNEQLRKDYENMNDSHYNISLVAKWIPRENKKFGWLFYKLAESYFVNYMRHAKSLEQQRLAKRKCYMDYRRIVSTLNKKLDTLQIKQCNNNWSQINFNNVTSISMMIQKDAFLNKKKNGQLKYSYREDRIQCAETFEAYINDKNVEIKGKRVSIVDFTKEAIRLLNTNHNFQNEPQIILLNKQWESNKSQNRKLGKMIAMVDTSGSMEGDPLHAAIAMGVRIAEMSSLGKRVITFNDKPTWVNLENAPNFTTCVEEIHKADWGFNTNFFAAMKLILDAIVETKLLPSEVKDMVLVILSDMQIDQAENTGKRDTMYKTIRKLYQKVGMEHYGEPLTPPHILFWNLRNTNGFPSLSTEPNTSMMSGINPVLMNVFCEEGMKALSEYSPWNVLEKSLNDKRYIVLENIANNFFK</sequence>
<dbReference type="PANTHER" id="PTHR31373:SF27">
    <property type="entry name" value="TROVE DOMAIN-CONTAINING PROTEIN"/>
    <property type="match status" value="1"/>
</dbReference>
<dbReference type="InterPro" id="IPR058580">
    <property type="entry name" value="DUF2828"/>
</dbReference>
<evidence type="ECO:0000259" key="1">
    <source>
        <dbReference type="Pfam" id="PF11443"/>
    </source>
</evidence>
<feature type="domain" description="DUF2828" evidence="1">
    <location>
        <begin position="167"/>
        <end position="300"/>
    </location>
</feature>
<proteinExistence type="predicted"/>
<protein>
    <recommendedName>
        <fullName evidence="4">VWFA domain-containing protein</fullName>
    </recommendedName>
</protein>
<dbReference type="InterPro" id="IPR011205">
    <property type="entry name" value="UCP015417_vWA"/>
</dbReference>
<dbReference type="Pfam" id="PF25043">
    <property type="entry name" value="DUF7788"/>
    <property type="match status" value="1"/>
</dbReference>
<dbReference type="SUPFAM" id="SSF53300">
    <property type="entry name" value="vWA-like"/>
    <property type="match status" value="1"/>
</dbReference>